<evidence type="ECO:0000256" key="2">
    <source>
        <dbReference type="ARBA" id="ARBA00022741"/>
    </source>
</evidence>
<dbReference type="InterPro" id="IPR017871">
    <property type="entry name" value="ABC_transporter-like_CS"/>
</dbReference>
<dbReference type="RefSeq" id="WP_379589671.1">
    <property type="nucleotide sequence ID" value="NZ_BAAAHP010000163.1"/>
</dbReference>
<protein>
    <submittedName>
        <fullName evidence="6">ABC transporter ATP-binding protein</fullName>
    </submittedName>
</protein>
<dbReference type="InterPro" id="IPR015854">
    <property type="entry name" value="ABC_transpr_LolD-like"/>
</dbReference>
<comment type="caution">
    <text evidence="6">The sequence shown here is derived from an EMBL/GenBank/DDBJ whole genome shotgun (WGS) entry which is preliminary data.</text>
</comment>
<dbReference type="InterPro" id="IPR003593">
    <property type="entry name" value="AAA+_ATPase"/>
</dbReference>
<dbReference type="SMART" id="SM00382">
    <property type="entry name" value="AAA"/>
    <property type="match status" value="1"/>
</dbReference>
<dbReference type="SUPFAM" id="SSF52540">
    <property type="entry name" value="P-loop containing nucleoside triphosphate hydrolases"/>
    <property type="match status" value="1"/>
</dbReference>
<keyword evidence="3 6" id="KW-0067">ATP-binding</keyword>
<dbReference type="PANTHER" id="PTHR24220:SF685">
    <property type="entry name" value="ABC TRANSPORTER RELATED"/>
    <property type="match status" value="1"/>
</dbReference>
<evidence type="ECO:0000256" key="1">
    <source>
        <dbReference type="ARBA" id="ARBA00022448"/>
    </source>
</evidence>
<dbReference type="Gene3D" id="3.40.50.300">
    <property type="entry name" value="P-loop containing nucleotide triphosphate hydrolases"/>
    <property type="match status" value="1"/>
</dbReference>
<accession>A0ABN1N7I5</accession>
<feature type="domain" description="ABC transporter" evidence="5">
    <location>
        <begin position="15"/>
        <end position="252"/>
    </location>
</feature>
<dbReference type="InterPro" id="IPR003439">
    <property type="entry name" value="ABC_transporter-like_ATP-bd"/>
</dbReference>
<evidence type="ECO:0000313" key="6">
    <source>
        <dbReference type="EMBL" id="GAA0895628.1"/>
    </source>
</evidence>
<evidence type="ECO:0000259" key="5">
    <source>
        <dbReference type="PROSITE" id="PS50893"/>
    </source>
</evidence>
<dbReference type="PANTHER" id="PTHR24220">
    <property type="entry name" value="IMPORT ATP-BINDING PROTEIN"/>
    <property type="match status" value="1"/>
</dbReference>
<dbReference type="InterPro" id="IPR017911">
    <property type="entry name" value="MacB-like_ATP-bd"/>
</dbReference>
<sequence length="288" mass="30212">MTAPPAPRPPLPVAASTWNLVKIYGRGDAAVRALDGVNLQVPAARFTAIMGPSGSGKSTLMHLLAGLDTATSGQVMLGGTDLTECNDAQLTALRRDRVGYVFQSFNLLPQLTAEQNIELPARLAGRSIDPGWRAMLIDLLGIGQRLRHRPTELSGGQQQRVAVARALLGRPEVVFADEPTGNLDTASGHELLDLLRASVRNVGQTVVMVTHDPVAASYADEVVLLRDGQLAGVLPNPRPDTVLAALSSLSRAGSPPPPPHPGPGHPPQGPPQGQPQGRFAGPPMRAGT</sequence>
<dbReference type="Proteomes" id="UP001499967">
    <property type="component" value="Unassembled WGS sequence"/>
</dbReference>
<feature type="region of interest" description="Disordered" evidence="4">
    <location>
        <begin position="246"/>
        <end position="288"/>
    </location>
</feature>
<dbReference type="InterPro" id="IPR027417">
    <property type="entry name" value="P-loop_NTPase"/>
</dbReference>
<reference evidence="6 7" key="1">
    <citation type="journal article" date="2019" name="Int. J. Syst. Evol. Microbiol.">
        <title>The Global Catalogue of Microorganisms (GCM) 10K type strain sequencing project: providing services to taxonomists for standard genome sequencing and annotation.</title>
        <authorList>
            <consortium name="The Broad Institute Genomics Platform"/>
            <consortium name="The Broad Institute Genome Sequencing Center for Infectious Disease"/>
            <person name="Wu L."/>
            <person name="Ma J."/>
        </authorList>
    </citation>
    <scope>NUCLEOTIDE SEQUENCE [LARGE SCALE GENOMIC DNA]</scope>
    <source>
        <strain evidence="6 7">JCM 11117</strain>
    </source>
</reference>
<dbReference type="EMBL" id="BAAAHP010000163">
    <property type="protein sequence ID" value="GAA0895628.1"/>
    <property type="molecule type" value="Genomic_DNA"/>
</dbReference>
<evidence type="ECO:0000256" key="3">
    <source>
        <dbReference type="ARBA" id="ARBA00022840"/>
    </source>
</evidence>
<dbReference type="GO" id="GO:0005524">
    <property type="term" value="F:ATP binding"/>
    <property type="evidence" value="ECO:0007669"/>
    <property type="project" value="UniProtKB-KW"/>
</dbReference>
<evidence type="ECO:0000313" key="7">
    <source>
        <dbReference type="Proteomes" id="UP001499967"/>
    </source>
</evidence>
<keyword evidence="1" id="KW-0813">Transport</keyword>
<proteinExistence type="predicted"/>
<gene>
    <name evidence="6" type="ORF">GCM10009559_52010</name>
</gene>
<dbReference type="PROSITE" id="PS00211">
    <property type="entry name" value="ABC_TRANSPORTER_1"/>
    <property type="match status" value="1"/>
</dbReference>
<dbReference type="Pfam" id="PF00005">
    <property type="entry name" value="ABC_tran"/>
    <property type="match status" value="1"/>
</dbReference>
<name>A0ABN1N7I5_9PSEU</name>
<dbReference type="PROSITE" id="PS50893">
    <property type="entry name" value="ABC_TRANSPORTER_2"/>
    <property type="match status" value="1"/>
</dbReference>
<evidence type="ECO:0000256" key="4">
    <source>
        <dbReference type="SAM" id="MobiDB-lite"/>
    </source>
</evidence>
<dbReference type="CDD" id="cd03255">
    <property type="entry name" value="ABC_MJ0796_LolCDE_FtsE"/>
    <property type="match status" value="1"/>
</dbReference>
<feature type="compositionally biased region" description="Pro residues" evidence="4">
    <location>
        <begin position="254"/>
        <end position="273"/>
    </location>
</feature>
<keyword evidence="2" id="KW-0547">Nucleotide-binding</keyword>
<organism evidence="6 7">
    <name type="scientific">Pseudonocardia zijingensis</name>
    <dbReference type="NCBI Taxonomy" id="153376"/>
    <lineage>
        <taxon>Bacteria</taxon>
        <taxon>Bacillati</taxon>
        <taxon>Actinomycetota</taxon>
        <taxon>Actinomycetes</taxon>
        <taxon>Pseudonocardiales</taxon>
        <taxon>Pseudonocardiaceae</taxon>
        <taxon>Pseudonocardia</taxon>
    </lineage>
</organism>
<keyword evidence="7" id="KW-1185">Reference proteome</keyword>